<dbReference type="Pfam" id="PF00753">
    <property type="entry name" value="Lactamase_B"/>
    <property type="match status" value="1"/>
</dbReference>
<feature type="domain" description="Metallo-beta-lactamase" evidence="6">
    <location>
        <begin position="33"/>
        <end position="258"/>
    </location>
</feature>
<dbReference type="Proteomes" id="UP000092839">
    <property type="component" value="Chromosome"/>
</dbReference>
<reference evidence="7 8" key="1">
    <citation type="submission" date="2016-07" db="EMBL/GenBank/DDBJ databases">
        <title>Complete genome sequence of Bradyrhizobium icense LMTR 13T, a potential inoculant strain isolated from lima bean (Phaseolus lunatus) in Peru.</title>
        <authorList>
            <person name="Ormeno-Orrillo E."/>
            <person name="Duran D."/>
            <person name="Rogel M.A."/>
            <person name="Rey L."/>
            <person name="Imperial J."/>
            <person name="Ruiz-Argueso T."/>
            <person name="Martinez-Romero E."/>
        </authorList>
    </citation>
    <scope>NUCLEOTIDE SEQUENCE [LARGE SCALE GENOMIC DNA]</scope>
    <source>
        <strain evidence="7 8">LMTR 13</strain>
    </source>
</reference>
<dbReference type="SMART" id="SM00849">
    <property type="entry name" value="Lactamase_B"/>
    <property type="match status" value="1"/>
</dbReference>
<evidence type="ECO:0000256" key="4">
    <source>
        <dbReference type="ARBA" id="ARBA00022801"/>
    </source>
</evidence>
<comment type="cofactor">
    <cofactor evidence="1">
        <name>Zn(2+)</name>
        <dbReference type="ChEBI" id="CHEBI:29105"/>
    </cofactor>
</comment>
<evidence type="ECO:0000313" key="7">
    <source>
        <dbReference type="EMBL" id="ANW00141.1"/>
    </source>
</evidence>
<dbReference type="OrthoDB" id="9773738at2"/>
<evidence type="ECO:0000256" key="3">
    <source>
        <dbReference type="ARBA" id="ARBA00022723"/>
    </source>
</evidence>
<protein>
    <recommendedName>
        <fullName evidence="6">Metallo-beta-lactamase domain-containing protein</fullName>
    </recommendedName>
</protein>
<organism evidence="7 8">
    <name type="scientific">Bradyrhizobium icense</name>
    <dbReference type="NCBI Taxonomy" id="1274631"/>
    <lineage>
        <taxon>Bacteria</taxon>
        <taxon>Pseudomonadati</taxon>
        <taxon>Pseudomonadota</taxon>
        <taxon>Alphaproteobacteria</taxon>
        <taxon>Hyphomicrobiales</taxon>
        <taxon>Nitrobacteraceae</taxon>
        <taxon>Bradyrhizobium</taxon>
    </lineage>
</organism>
<dbReference type="Gene3D" id="3.60.15.10">
    <property type="entry name" value="Ribonuclease Z/Hydroxyacylglutathione hydrolase-like"/>
    <property type="match status" value="1"/>
</dbReference>
<dbReference type="RefSeq" id="WP_065727427.1">
    <property type="nucleotide sequence ID" value="NZ_CP016428.1"/>
</dbReference>
<evidence type="ECO:0000256" key="2">
    <source>
        <dbReference type="ARBA" id="ARBA00007749"/>
    </source>
</evidence>
<dbReference type="AlphaFoldDB" id="A0A1B1UBN8"/>
<comment type="similarity">
    <text evidence="2">Belongs to the metallo-beta-lactamase superfamily.</text>
</comment>
<dbReference type="SUPFAM" id="SSF56281">
    <property type="entry name" value="Metallo-hydrolase/oxidoreductase"/>
    <property type="match status" value="1"/>
</dbReference>
<dbReference type="GO" id="GO:0046872">
    <property type="term" value="F:metal ion binding"/>
    <property type="evidence" value="ECO:0007669"/>
    <property type="project" value="UniProtKB-KW"/>
</dbReference>
<dbReference type="PANTHER" id="PTHR42978:SF7">
    <property type="entry name" value="METALLO-HYDROLASE RV2300C-RELATED"/>
    <property type="match status" value="1"/>
</dbReference>
<sequence>MKNYSIWILEYGFTSKFPRGITLHGAFDESVRFSYGYALIKGNGIVAMVDVGFDNVAYGKELNDRFGIENWHSPGVVLNSCGVTPEDVTHVFVTHAHFDHFGGADHFPNAKFFIQERELSKWVWAMSLDRKLRWLTAAIDPADIMRAIRLAREGRLVCVEGVMEDVLPGIDLFPAHDTHTPGSQYILVRNDGKKQSSDAWVLAGDLVYCFENLTGTDPNDRSYVPIGLASGSQTNLLLTTHEMLAHVGGEAERVIPVHEARLKDVFPSRLSDRGLRIVEVTLGDQQISRVG</sequence>
<dbReference type="GO" id="GO:0016787">
    <property type="term" value="F:hydrolase activity"/>
    <property type="evidence" value="ECO:0007669"/>
    <property type="project" value="UniProtKB-KW"/>
</dbReference>
<dbReference type="InterPro" id="IPR036866">
    <property type="entry name" value="RibonucZ/Hydroxyglut_hydro"/>
</dbReference>
<keyword evidence="5" id="KW-0862">Zinc</keyword>
<accession>A0A1B1UBN8</accession>
<dbReference type="EMBL" id="CP016428">
    <property type="protein sequence ID" value="ANW00141.1"/>
    <property type="molecule type" value="Genomic_DNA"/>
</dbReference>
<name>A0A1B1UBN8_9BRAD</name>
<dbReference type="PANTHER" id="PTHR42978">
    <property type="entry name" value="QUORUM-QUENCHING LACTONASE YTNP-RELATED-RELATED"/>
    <property type="match status" value="1"/>
</dbReference>
<proteinExistence type="inferred from homology"/>
<dbReference type="STRING" id="1274631.LMTR13_08045"/>
<evidence type="ECO:0000313" key="8">
    <source>
        <dbReference type="Proteomes" id="UP000092839"/>
    </source>
</evidence>
<evidence type="ECO:0000256" key="1">
    <source>
        <dbReference type="ARBA" id="ARBA00001947"/>
    </source>
</evidence>
<keyword evidence="4" id="KW-0378">Hydrolase</keyword>
<keyword evidence="8" id="KW-1185">Reference proteome</keyword>
<dbReference type="KEGG" id="bic:LMTR13_08045"/>
<evidence type="ECO:0000259" key="6">
    <source>
        <dbReference type="SMART" id="SM00849"/>
    </source>
</evidence>
<keyword evidence="3" id="KW-0479">Metal-binding</keyword>
<dbReference type="InterPro" id="IPR001279">
    <property type="entry name" value="Metallo-B-lactamas"/>
</dbReference>
<gene>
    <name evidence="7" type="ORF">LMTR13_08045</name>
</gene>
<evidence type="ECO:0000256" key="5">
    <source>
        <dbReference type="ARBA" id="ARBA00022833"/>
    </source>
</evidence>
<dbReference type="InterPro" id="IPR051013">
    <property type="entry name" value="MBL_superfamily_lactonases"/>
</dbReference>
<dbReference type="CDD" id="cd07729">
    <property type="entry name" value="AHL_lactonase_MBL-fold"/>
    <property type="match status" value="1"/>
</dbReference>